<evidence type="ECO:0000256" key="4">
    <source>
        <dbReference type="ARBA" id="ARBA00023002"/>
    </source>
</evidence>
<proteinExistence type="predicted"/>
<dbReference type="GO" id="GO:0046872">
    <property type="term" value="F:metal ion binding"/>
    <property type="evidence" value="ECO:0007669"/>
    <property type="project" value="UniProtKB-KW"/>
</dbReference>
<dbReference type="AlphaFoldDB" id="A0A4V3EPV4"/>
<dbReference type="RefSeq" id="WP_133736590.1">
    <property type="nucleotide sequence ID" value="NZ_SOAX01000005.1"/>
</dbReference>
<keyword evidence="8" id="KW-1185">Reference proteome</keyword>
<accession>A0A4V3EPV4</accession>
<keyword evidence="7" id="KW-0687">Ribonucleoprotein</keyword>
<organism evidence="7 8">
    <name type="scientific">Halospina denitrificans</name>
    <dbReference type="NCBI Taxonomy" id="332522"/>
    <lineage>
        <taxon>Bacteria</taxon>
        <taxon>Pseudomonadati</taxon>
        <taxon>Pseudomonadota</taxon>
        <taxon>Gammaproteobacteria</taxon>
        <taxon>Halospina</taxon>
    </lineage>
</organism>
<dbReference type="OrthoDB" id="9764016at2"/>
<dbReference type="PANTHER" id="PTHR13096">
    <property type="entry name" value="MINA53 MYC INDUCED NUCLEAR ANTIGEN"/>
    <property type="match status" value="1"/>
</dbReference>
<keyword evidence="2" id="KW-0479">Metal-binding</keyword>
<comment type="caution">
    <text evidence="7">The sequence shown here is derived from an EMBL/GenBank/DDBJ whole genome shotgun (WGS) entry which is preliminary data.</text>
</comment>
<dbReference type="EMBL" id="SOAX01000005">
    <property type="protein sequence ID" value="TDT39418.1"/>
    <property type="molecule type" value="Genomic_DNA"/>
</dbReference>
<evidence type="ECO:0000256" key="2">
    <source>
        <dbReference type="ARBA" id="ARBA00022723"/>
    </source>
</evidence>
<dbReference type="GO" id="GO:0016706">
    <property type="term" value="F:2-oxoglutarate-dependent dioxygenase activity"/>
    <property type="evidence" value="ECO:0007669"/>
    <property type="project" value="TreeGrafter"/>
</dbReference>
<dbReference type="Pfam" id="PF08007">
    <property type="entry name" value="JmjC_2"/>
    <property type="match status" value="1"/>
</dbReference>
<keyword evidence="5" id="KW-0408">Iron</keyword>
<dbReference type="Gene3D" id="2.60.120.650">
    <property type="entry name" value="Cupin"/>
    <property type="match status" value="1"/>
</dbReference>
<dbReference type="InterPro" id="IPR003347">
    <property type="entry name" value="JmjC_dom"/>
</dbReference>
<dbReference type="Proteomes" id="UP000295830">
    <property type="component" value="Unassembled WGS sequence"/>
</dbReference>
<sequence length="394" mass="44069">MSVLGPHSIEEFLKTYWQKKPLVIRNAFPDLEPPVDVDELAGLACEPNIESRLVFEEENGNPWQLHNGPFDEEKLQSLPNSHWTLLVQGLDYWIPEAADLLDAFRFIPNWRLDDIMASFAPQGGSVGPHYDQYDVFLLQTHGHRRWKIGHVHDNSSPRVQGTPLHILADFETVEEYVLEPGDMLYLPPGVSHWGIAEDDCMTLSIGFRTPSHAEVVTGVAEYISDDPQLGKHLEDPKPHQPDNPGRIDDHMISELQRIVKDNINNPEAIASWFGQAMTEPKHDGVIQPPEEPMTSAALSAALNSGQDLLWNEGSRFSFYDGSDEDGDVRLLFADGQRFRLRGDATGIAELICAGRHLPASDLAPWLEEGALLELLVTLCNQGSLYIGDSTEEEE</sequence>
<dbReference type="Pfam" id="PF20514">
    <property type="entry name" value="WHD_ROXA"/>
    <property type="match status" value="1"/>
</dbReference>
<protein>
    <submittedName>
        <fullName evidence="7">50S ribosomal protein L16 3-hydroxylase</fullName>
    </submittedName>
</protein>
<dbReference type="SMART" id="SM00558">
    <property type="entry name" value="JmjC"/>
    <property type="match status" value="1"/>
</dbReference>
<dbReference type="PANTHER" id="PTHR13096:SF8">
    <property type="entry name" value="RIBOSOMAL OXYGENASE 1"/>
    <property type="match status" value="1"/>
</dbReference>
<feature type="domain" description="JmjC" evidence="6">
    <location>
        <begin position="96"/>
        <end position="224"/>
    </location>
</feature>
<reference evidence="7 8" key="1">
    <citation type="submission" date="2019-03" db="EMBL/GenBank/DDBJ databases">
        <title>Genomic Encyclopedia of Type Strains, Phase IV (KMG-IV): sequencing the most valuable type-strain genomes for metagenomic binning, comparative biology and taxonomic classification.</title>
        <authorList>
            <person name="Goeker M."/>
        </authorList>
    </citation>
    <scope>NUCLEOTIDE SEQUENCE [LARGE SCALE GENOMIC DNA]</scope>
    <source>
        <strain evidence="7 8">DSM 15505</strain>
    </source>
</reference>
<keyword evidence="3" id="KW-0223">Dioxygenase</keyword>
<evidence type="ECO:0000256" key="3">
    <source>
        <dbReference type="ARBA" id="ARBA00022964"/>
    </source>
</evidence>
<dbReference type="Gene3D" id="3.40.366.30">
    <property type="entry name" value="50S ribosomal protein L16 arginine hydroxylase, Chain A, Domain 2"/>
    <property type="match status" value="1"/>
</dbReference>
<dbReference type="InterPro" id="IPR039994">
    <property type="entry name" value="NO66-like"/>
</dbReference>
<evidence type="ECO:0000256" key="5">
    <source>
        <dbReference type="ARBA" id="ARBA00023004"/>
    </source>
</evidence>
<keyword evidence="7" id="KW-0689">Ribosomal protein</keyword>
<name>A0A4V3EPV4_9GAMM</name>
<gene>
    <name evidence="7" type="ORF">DES49_2343</name>
</gene>
<dbReference type="GO" id="GO:0005840">
    <property type="term" value="C:ribosome"/>
    <property type="evidence" value="ECO:0007669"/>
    <property type="project" value="UniProtKB-KW"/>
</dbReference>
<dbReference type="SUPFAM" id="SSF51197">
    <property type="entry name" value="Clavaminate synthase-like"/>
    <property type="match status" value="1"/>
</dbReference>
<keyword evidence="4" id="KW-0560">Oxidoreductase</keyword>
<dbReference type="PROSITE" id="PS51184">
    <property type="entry name" value="JMJC"/>
    <property type="match status" value="1"/>
</dbReference>
<evidence type="ECO:0000259" key="6">
    <source>
        <dbReference type="PROSITE" id="PS51184"/>
    </source>
</evidence>
<evidence type="ECO:0000256" key="1">
    <source>
        <dbReference type="ARBA" id="ARBA00001954"/>
    </source>
</evidence>
<dbReference type="InterPro" id="IPR046799">
    <property type="entry name" value="ROXA-like_wH"/>
</dbReference>
<comment type="cofactor">
    <cofactor evidence="1">
        <name>Fe(2+)</name>
        <dbReference type="ChEBI" id="CHEBI:29033"/>
    </cofactor>
</comment>
<evidence type="ECO:0000313" key="7">
    <source>
        <dbReference type="EMBL" id="TDT39418.1"/>
    </source>
</evidence>
<evidence type="ECO:0000313" key="8">
    <source>
        <dbReference type="Proteomes" id="UP000295830"/>
    </source>
</evidence>